<dbReference type="KEGG" id="ago:AGOS_AFL010C"/>
<dbReference type="AlphaFoldDB" id="Q754T1"/>
<dbReference type="EMBL" id="AE016819">
    <property type="protein sequence ID" value="AAS53362.1"/>
    <property type="molecule type" value="Genomic_DNA"/>
</dbReference>
<evidence type="ECO:0000313" key="1">
    <source>
        <dbReference type="EMBL" id="AAS53362.1"/>
    </source>
</evidence>
<dbReference type="OMA" id="EFVPHAY"/>
<protein>
    <submittedName>
        <fullName evidence="1">AFL010Cp</fullName>
    </submittedName>
</protein>
<dbReference type="HOGENOM" id="CLU_086134_0_0_1"/>
<dbReference type="STRING" id="284811.Q754T1"/>
<dbReference type="FunCoup" id="Q754T1">
    <property type="interactions" value="46"/>
</dbReference>
<organism evidence="1 2">
    <name type="scientific">Eremothecium gossypii (strain ATCC 10895 / CBS 109.51 / FGSC 9923 / NRRL Y-1056)</name>
    <name type="common">Yeast</name>
    <name type="synonym">Ashbya gossypii</name>
    <dbReference type="NCBI Taxonomy" id="284811"/>
    <lineage>
        <taxon>Eukaryota</taxon>
        <taxon>Fungi</taxon>
        <taxon>Dikarya</taxon>
        <taxon>Ascomycota</taxon>
        <taxon>Saccharomycotina</taxon>
        <taxon>Saccharomycetes</taxon>
        <taxon>Saccharomycetales</taxon>
        <taxon>Saccharomycetaceae</taxon>
        <taxon>Eremothecium</taxon>
    </lineage>
</organism>
<reference evidence="1 2" key="1">
    <citation type="journal article" date="2004" name="Science">
        <title>The Ashbya gossypii genome as a tool for mapping the ancient Saccharomyces cerevisiae genome.</title>
        <authorList>
            <person name="Dietrich F.S."/>
            <person name="Voegeli S."/>
            <person name="Brachat S."/>
            <person name="Lerch A."/>
            <person name="Gates K."/>
            <person name="Steiner S."/>
            <person name="Mohr C."/>
            <person name="Pohlmann R."/>
            <person name="Luedi P."/>
            <person name="Choi S."/>
            <person name="Wing R.A."/>
            <person name="Flavier A."/>
            <person name="Gaffney T.D."/>
            <person name="Philippsen P."/>
        </authorList>
    </citation>
    <scope>NUCLEOTIDE SEQUENCE [LARGE SCALE GENOMIC DNA]</scope>
    <source>
        <strain evidence="2">ATCC 10895 / CBS 109.51 / FGSC 9923 / NRRL Y-1056</strain>
    </source>
</reference>
<dbReference type="OrthoDB" id="4064682at2759"/>
<proteinExistence type="predicted"/>
<dbReference type="GeneID" id="4621775"/>
<reference evidence="2" key="2">
    <citation type="journal article" date="2013" name="G3 (Bethesda)">
        <title>Genomes of Ashbya fungi isolated from insects reveal four mating-type loci, numerous translocations, lack of transposons, and distinct gene duplications.</title>
        <authorList>
            <person name="Dietrich F.S."/>
            <person name="Voegeli S."/>
            <person name="Kuo S."/>
            <person name="Philippsen P."/>
        </authorList>
    </citation>
    <scope>GENOME REANNOTATION</scope>
    <source>
        <strain evidence="2">ATCC 10895 / CBS 109.51 / FGSC 9923 / NRRL Y-1056</strain>
    </source>
</reference>
<dbReference type="InParanoid" id="Q754T1"/>
<evidence type="ECO:0000313" key="2">
    <source>
        <dbReference type="Proteomes" id="UP000000591"/>
    </source>
</evidence>
<gene>
    <name evidence="1" type="ORF">AGOS_AFL010C</name>
</gene>
<name>Q754T1_EREGS</name>
<sequence length="252" mass="29000">MDRHDEILQMFFDEEFVPQAYLDILLSSVDRPLNELQQISASLLYRLEYYTGVLTKDLEDTIRRLQKPAELLNYSVTSDDIGNMKTTRLEYYMDTLANSVQSLEVDVGKINTELAQLDASYETSTQSVAKITQLELVKSRLQDVLSVFQQLQIILRISVGEKEGALQNVDVNEFTVALDTLRDTIIKKLEECLESETATEKNDELLSRIDSFTALKVVFKGFNKFYPVYLQFANKIQKAKEHYLSQKVDENI</sequence>
<dbReference type="RefSeq" id="NP_985538.1">
    <property type="nucleotide sequence ID" value="NM_210892.1"/>
</dbReference>
<dbReference type="Proteomes" id="UP000000591">
    <property type="component" value="Chromosome VI"/>
</dbReference>
<dbReference type="eggNOG" id="ENOG502RXQM">
    <property type="taxonomic scope" value="Eukaryota"/>
</dbReference>
<dbReference type="Gene3D" id="6.10.250.2790">
    <property type="match status" value="1"/>
</dbReference>
<keyword evidence="2" id="KW-1185">Reference proteome</keyword>
<accession>Q754T1</accession>